<evidence type="ECO:0000256" key="3">
    <source>
        <dbReference type="ARBA" id="ARBA00011838"/>
    </source>
</evidence>
<accession>A0A1C3NHL5</accession>
<dbReference type="AlphaFoldDB" id="A0A1C3NHL5"/>
<comment type="similarity">
    <text evidence="1">Belongs to the bacterial ribosomal protein bL31 family. Type B subfamily.</text>
</comment>
<keyword evidence="4 6" id="KW-0689">Ribosomal protein</keyword>
<dbReference type="GO" id="GO:1990904">
    <property type="term" value="C:ribonucleoprotein complex"/>
    <property type="evidence" value="ECO:0007669"/>
    <property type="project" value="UniProtKB-KW"/>
</dbReference>
<dbReference type="PANTHER" id="PTHR33280">
    <property type="entry name" value="50S RIBOSOMAL PROTEIN L31, CHLOROPLASTIC"/>
    <property type="match status" value="1"/>
</dbReference>
<dbReference type="GO" id="GO:0005840">
    <property type="term" value="C:ribosome"/>
    <property type="evidence" value="ECO:0007669"/>
    <property type="project" value="UniProtKB-KW"/>
</dbReference>
<evidence type="ECO:0000256" key="5">
    <source>
        <dbReference type="ARBA" id="ARBA00023274"/>
    </source>
</evidence>
<dbReference type="Pfam" id="PF01197">
    <property type="entry name" value="Ribosomal_L31"/>
    <property type="match status" value="1"/>
</dbReference>
<sequence>MTGLSRQPGAKPMKDNVHPSYKEVVFQDVTSDFKILTRSTMSSKETVKWEDGQEYPLIKVEISSESHSFYTGKQKKIDTGGRIDKFQKRYAR</sequence>
<dbReference type="NCBIfam" id="TIGR00105">
    <property type="entry name" value="L31"/>
    <property type="match status" value="1"/>
</dbReference>
<comment type="similarity">
    <text evidence="2">Belongs to the bacterial ribosomal protein bL31 family. Type A subfamily.</text>
</comment>
<evidence type="ECO:0000256" key="2">
    <source>
        <dbReference type="ARBA" id="ARBA00009296"/>
    </source>
</evidence>
<organism evidence="7 8">
    <name type="scientific">Xanthomonas bromi</name>
    <dbReference type="NCBI Taxonomy" id="56449"/>
    <lineage>
        <taxon>Bacteria</taxon>
        <taxon>Pseudomonadati</taxon>
        <taxon>Pseudomonadota</taxon>
        <taxon>Gammaproteobacteria</taxon>
        <taxon>Lysobacterales</taxon>
        <taxon>Lysobacteraceae</taxon>
        <taxon>Xanthomonas</taxon>
    </lineage>
</organism>
<dbReference type="InterPro" id="IPR002150">
    <property type="entry name" value="Ribosomal_bL31"/>
</dbReference>
<dbReference type="Proteomes" id="UP000092503">
    <property type="component" value="Unassembled WGS sequence"/>
</dbReference>
<dbReference type="GO" id="GO:0003735">
    <property type="term" value="F:structural constituent of ribosome"/>
    <property type="evidence" value="ECO:0007669"/>
    <property type="project" value="InterPro"/>
</dbReference>
<dbReference type="STRING" id="56449.XBLMG947_0673"/>
<dbReference type="InterPro" id="IPR034704">
    <property type="entry name" value="Ribosomal_bL28/bL31-like_sf"/>
</dbReference>
<evidence type="ECO:0000313" key="8">
    <source>
        <dbReference type="Proteomes" id="UP000092503"/>
    </source>
</evidence>
<evidence type="ECO:0000313" key="7">
    <source>
        <dbReference type="EMBL" id="SBV49899.1"/>
    </source>
</evidence>
<dbReference type="GO" id="GO:0006412">
    <property type="term" value="P:translation"/>
    <property type="evidence" value="ECO:0007669"/>
    <property type="project" value="InterPro"/>
</dbReference>
<evidence type="ECO:0000256" key="1">
    <source>
        <dbReference type="ARBA" id="ARBA00008196"/>
    </source>
</evidence>
<dbReference type="Gene3D" id="4.10.830.30">
    <property type="entry name" value="Ribosomal protein L31"/>
    <property type="match status" value="1"/>
</dbReference>
<evidence type="ECO:0000256" key="6">
    <source>
        <dbReference type="RuleBase" id="RU000564"/>
    </source>
</evidence>
<evidence type="ECO:0000256" key="4">
    <source>
        <dbReference type="ARBA" id="ARBA00022980"/>
    </source>
</evidence>
<reference evidence="7 8" key="1">
    <citation type="submission" date="2016-06" db="EMBL/GenBank/DDBJ databases">
        <authorList>
            <person name="Kjaerup R.B."/>
            <person name="Dalgaard T.S."/>
            <person name="Juul-Madsen H.R."/>
        </authorList>
    </citation>
    <scope>NUCLEOTIDE SEQUENCE [LARGE SCALE GENOMIC DNA]</scope>
    <source>
        <strain evidence="7">LMG947</strain>
    </source>
</reference>
<name>A0A1C3NHL5_9XANT</name>
<dbReference type="NCBIfam" id="NF002462">
    <property type="entry name" value="PRK01678.1"/>
    <property type="match status" value="1"/>
</dbReference>
<dbReference type="PANTHER" id="PTHR33280:SF6">
    <property type="entry name" value="LARGE RIBOSOMAL SUBUNIT PROTEIN BL31A"/>
    <property type="match status" value="1"/>
</dbReference>
<proteinExistence type="inferred from homology"/>
<comment type="subunit">
    <text evidence="3">Part of the 50S ribosomal subunit.</text>
</comment>
<dbReference type="InterPro" id="IPR042105">
    <property type="entry name" value="Ribosomal_bL31_sf"/>
</dbReference>
<keyword evidence="5 6" id="KW-0687">Ribonucleoprotein</keyword>
<protein>
    <recommendedName>
        <fullName evidence="6">50S ribosomal protein L31</fullName>
    </recommendedName>
</protein>
<dbReference type="SUPFAM" id="SSF143800">
    <property type="entry name" value="L28p-like"/>
    <property type="match status" value="1"/>
</dbReference>
<gene>
    <name evidence="7" type="ORF">XBLMG947_0673</name>
</gene>
<dbReference type="EMBL" id="FLTX01000008">
    <property type="protein sequence ID" value="SBV49899.1"/>
    <property type="molecule type" value="Genomic_DNA"/>
</dbReference>
<dbReference type="PRINTS" id="PR01249">
    <property type="entry name" value="RIBOSOMALL31"/>
</dbReference>
<dbReference type="InterPro" id="IPR027493">
    <property type="entry name" value="Ribosomal_bL31_B"/>
</dbReference>